<comment type="function">
    <text evidence="1">Part of the ABC transporter complex PstSACB involved in phosphate import.</text>
</comment>
<gene>
    <name evidence="11" type="ORF">HMPREF0080_00694</name>
</gene>
<keyword evidence="12" id="KW-1185">Reference proteome</keyword>
<keyword evidence="5" id="KW-0813">Transport</keyword>
<dbReference type="PANTHER" id="PTHR30570">
    <property type="entry name" value="PERIPLASMIC PHOSPHATE BINDING COMPONENT OF PHOSPHATE ABC TRANSPORTER"/>
    <property type="match status" value="1"/>
</dbReference>
<accession>G9YGD0</accession>
<dbReference type="CDD" id="cd13653">
    <property type="entry name" value="PBP2_phosphate_like_1"/>
    <property type="match status" value="1"/>
</dbReference>
<name>G9YGD0_9FIRM</name>
<evidence type="ECO:0000256" key="3">
    <source>
        <dbReference type="ARBA" id="ARBA00008725"/>
    </source>
</evidence>
<dbReference type="Gene3D" id="3.40.190.10">
    <property type="entry name" value="Periplasmic binding protein-like II"/>
    <property type="match status" value="2"/>
</dbReference>
<evidence type="ECO:0000313" key="11">
    <source>
        <dbReference type="EMBL" id="EHM42275.1"/>
    </source>
</evidence>
<dbReference type="EMBL" id="AGCJ01000022">
    <property type="protein sequence ID" value="EHM42275.1"/>
    <property type="molecule type" value="Genomic_DNA"/>
</dbReference>
<evidence type="ECO:0000256" key="5">
    <source>
        <dbReference type="ARBA" id="ARBA00022592"/>
    </source>
</evidence>
<dbReference type="Pfam" id="PF12849">
    <property type="entry name" value="PBP_like_2"/>
    <property type="match status" value="1"/>
</dbReference>
<keyword evidence="6 9" id="KW-0732">Signal</keyword>
<dbReference type="GO" id="GO:0005886">
    <property type="term" value="C:plasma membrane"/>
    <property type="evidence" value="ECO:0007669"/>
    <property type="project" value="UniProtKB-SubCell"/>
</dbReference>
<dbReference type="HOGENOM" id="CLU_026228_5_1_9"/>
<dbReference type="STRING" id="861450.HMPREF0080_00694"/>
<feature type="signal peptide" evidence="9">
    <location>
        <begin position="1"/>
        <end position="21"/>
    </location>
</feature>
<sequence length="297" mass="31553">MSVKKRLIAAALAMAALFMVAACGSDTGQSQEKTEISFNGSSTLAPVISSIGKDFAEKNGTWKKADSSLPDASITINVSSSGSGAGIKALLDGTADFGLVAREVKDGEKQKIKDYKEYKIGIDALTIAVNPNNPIAGIKDNLTSDQIKKIFSGEYKTWNQVDPSLPEKEIVVVTRDLGGGAHEVFQEKIMGDTKVTDKAVQAPSMGALVQKIIENENAVGYASYGVAKQNEGRIFALKVDGVTAAPETIADGSYKIQRPLLIVGSGELTKLQKVFMDYVRSAAGMAIIEKMGFIPVK</sequence>
<dbReference type="Proteomes" id="UP000005481">
    <property type="component" value="Unassembled WGS sequence"/>
</dbReference>
<dbReference type="InterPro" id="IPR050811">
    <property type="entry name" value="Phosphate_ABC_transporter"/>
</dbReference>
<evidence type="ECO:0000256" key="6">
    <source>
        <dbReference type="ARBA" id="ARBA00022729"/>
    </source>
</evidence>
<evidence type="ECO:0000256" key="8">
    <source>
        <dbReference type="ARBA" id="ARBA00023288"/>
    </source>
</evidence>
<feature type="chain" id="PRO_5039109873" evidence="9">
    <location>
        <begin position="22"/>
        <end position="297"/>
    </location>
</feature>
<dbReference type="eggNOG" id="COG0226">
    <property type="taxonomic scope" value="Bacteria"/>
</dbReference>
<evidence type="ECO:0000313" key="12">
    <source>
        <dbReference type="Proteomes" id="UP000005481"/>
    </source>
</evidence>
<evidence type="ECO:0000259" key="10">
    <source>
        <dbReference type="Pfam" id="PF12849"/>
    </source>
</evidence>
<comment type="subunit">
    <text evidence="4">The complex is composed of two ATP-binding proteins (PstB), two transmembrane proteins (PstC and PstA) and a solute-binding protein (PstS).</text>
</comment>
<organism evidence="11 12">
    <name type="scientific">Anaeroglobus geminatus F0357</name>
    <dbReference type="NCBI Taxonomy" id="861450"/>
    <lineage>
        <taxon>Bacteria</taxon>
        <taxon>Bacillati</taxon>
        <taxon>Bacillota</taxon>
        <taxon>Negativicutes</taxon>
        <taxon>Veillonellales</taxon>
        <taxon>Veillonellaceae</taxon>
        <taxon>Anaeroglobus</taxon>
    </lineage>
</organism>
<protein>
    <submittedName>
        <fullName evidence="11">Phosphate binding protein</fullName>
    </submittedName>
</protein>
<keyword evidence="5" id="KW-0592">Phosphate transport</keyword>
<dbReference type="SUPFAM" id="SSF53850">
    <property type="entry name" value="Periplasmic binding protein-like II"/>
    <property type="match status" value="1"/>
</dbReference>
<evidence type="ECO:0000256" key="9">
    <source>
        <dbReference type="SAM" id="SignalP"/>
    </source>
</evidence>
<dbReference type="GO" id="GO:0006817">
    <property type="term" value="P:phosphate ion transport"/>
    <property type="evidence" value="ECO:0007669"/>
    <property type="project" value="UniProtKB-KW"/>
</dbReference>
<dbReference type="PANTHER" id="PTHR30570:SF1">
    <property type="entry name" value="PHOSPHATE-BINDING PROTEIN PSTS"/>
    <property type="match status" value="1"/>
</dbReference>
<comment type="similarity">
    <text evidence="3">Belongs to the PstS family.</text>
</comment>
<evidence type="ECO:0000256" key="7">
    <source>
        <dbReference type="ARBA" id="ARBA00023139"/>
    </source>
</evidence>
<evidence type="ECO:0000256" key="2">
    <source>
        <dbReference type="ARBA" id="ARBA00004193"/>
    </source>
</evidence>
<comment type="caution">
    <text evidence="11">The sequence shown here is derived from an EMBL/GenBank/DDBJ whole genome shotgun (WGS) entry which is preliminary data.</text>
</comment>
<dbReference type="OrthoDB" id="9790048at2"/>
<comment type="subcellular location">
    <subcellularLocation>
        <location evidence="2">Cell membrane</location>
        <topology evidence="2">Lipid-anchor</topology>
    </subcellularLocation>
</comment>
<keyword evidence="7" id="KW-0564">Palmitate</keyword>
<dbReference type="InterPro" id="IPR024370">
    <property type="entry name" value="PBP_domain"/>
</dbReference>
<evidence type="ECO:0000256" key="1">
    <source>
        <dbReference type="ARBA" id="ARBA00002841"/>
    </source>
</evidence>
<proteinExistence type="inferred from homology"/>
<dbReference type="PATRIC" id="fig|861450.3.peg.666"/>
<feature type="domain" description="PBP" evidence="10">
    <location>
        <begin position="28"/>
        <end position="281"/>
    </location>
</feature>
<dbReference type="PROSITE" id="PS51257">
    <property type="entry name" value="PROKAR_LIPOPROTEIN"/>
    <property type="match status" value="1"/>
</dbReference>
<dbReference type="RefSeq" id="WP_006789684.1">
    <property type="nucleotide sequence ID" value="NZ_JH417574.1"/>
</dbReference>
<evidence type="ECO:0000256" key="4">
    <source>
        <dbReference type="ARBA" id="ARBA00011529"/>
    </source>
</evidence>
<keyword evidence="8" id="KW-0449">Lipoprotein</keyword>
<reference evidence="11 12" key="1">
    <citation type="submission" date="2011-08" db="EMBL/GenBank/DDBJ databases">
        <authorList>
            <person name="Weinstock G."/>
            <person name="Sodergren E."/>
            <person name="Clifton S."/>
            <person name="Fulton L."/>
            <person name="Fulton B."/>
            <person name="Courtney L."/>
            <person name="Fronick C."/>
            <person name="Harrison M."/>
            <person name="Strong C."/>
            <person name="Farmer C."/>
            <person name="Delahaunty K."/>
            <person name="Markovic C."/>
            <person name="Hall O."/>
            <person name="Minx P."/>
            <person name="Tomlinson C."/>
            <person name="Mitreva M."/>
            <person name="Hou S."/>
            <person name="Chen J."/>
            <person name="Wollam A."/>
            <person name="Pepin K.H."/>
            <person name="Johnson M."/>
            <person name="Bhonagiri V."/>
            <person name="Zhang X."/>
            <person name="Suruliraj S."/>
            <person name="Warren W."/>
            <person name="Chinwalla A."/>
            <person name="Mardis E.R."/>
            <person name="Wilson R.K."/>
        </authorList>
    </citation>
    <scope>NUCLEOTIDE SEQUENCE [LARGE SCALE GENOMIC DNA]</scope>
    <source>
        <strain evidence="11 12">F0357</strain>
    </source>
</reference>
<dbReference type="AlphaFoldDB" id="G9YGD0"/>